<reference evidence="1 2" key="1">
    <citation type="submission" date="2017-08" db="EMBL/GenBank/DDBJ databases">
        <title>The whole genome shortgun sequences of strain Leeuwenhoekiella nanhaiensis G18 from the South China Sea.</title>
        <authorList>
            <person name="Liu Q."/>
        </authorList>
    </citation>
    <scope>NUCLEOTIDE SEQUENCE [LARGE SCALE GENOMIC DNA]</scope>
    <source>
        <strain evidence="1 2">G18</strain>
    </source>
</reference>
<dbReference type="AlphaFoldDB" id="A0A2G1VSQ7"/>
<protein>
    <submittedName>
        <fullName evidence="1">Uncharacterized protein</fullName>
    </submittedName>
</protein>
<dbReference type="OrthoDB" id="1430829at2"/>
<gene>
    <name evidence="1" type="ORF">CJ305_07355</name>
</gene>
<evidence type="ECO:0000313" key="1">
    <source>
        <dbReference type="EMBL" id="PHQ29781.1"/>
    </source>
</evidence>
<dbReference type="PROSITE" id="PS51257">
    <property type="entry name" value="PROKAR_LIPOPROTEIN"/>
    <property type="match status" value="1"/>
</dbReference>
<keyword evidence="2" id="KW-1185">Reference proteome</keyword>
<comment type="caution">
    <text evidence="1">The sequence shown here is derived from an EMBL/GenBank/DDBJ whole genome shotgun (WGS) entry which is preliminary data.</text>
</comment>
<name>A0A2G1VSQ7_9FLAO</name>
<evidence type="ECO:0000313" key="2">
    <source>
        <dbReference type="Proteomes" id="UP000229433"/>
    </source>
</evidence>
<organism evidence="1 2">
    <name type="scientific">Leeuwenhoekiella nanhaiensis</name>
    <dbReference type="NCBI Taxonomy" id="1655491"/>
    <lineage>
        <taxon>Bacteria</taxon>
        <taxon>Pseudomonadati</taxon>
        <taxon>Bacteroidota</taxon>
        <taxon>Flavobacteriia</taxon>
        <taxon>Flavobacteriales</taxon>
        <taxon>Flavobacteriaceae</taxon>
        <taxon>Leeuwenhoekiella</taxon>
    </lineage>
</organism>
<accession>A0A2G1VSQ7</accession>
<dbReference type="Proteomes" id="UP000229433">
    <property type="component" value="Unassembled WGS sequence"/>
</dbReference>
<sequence length="143" mass="16658">MGLRLILCTFCLIAFVSCDPQDESEETFVATQDVEIEVDYFEHSYDTDSNKEMLRYRITYTNPNDFTILGAPIKTLKSTQKEAEIFYTMIPFEGKTPCQRLEPGETCVEEESMIEDISQAYDPDDLPLRTLEKVEYNIREELR</sequence>
<dbReference type="EMBL" id="NQXA01000003">
    <property type="protein sequence ID" value="PHQ29781.1"/>
    <property type="molecule type" value="Genomic_DNA"/>
</dbReference>
<proteinExistence type="predicted"/>
<dbReference type="RefSeq" id="WP_099645622.1">
    <property type="nucleotide sequence ID" value="NZ_KZ319289.1"/>
</dbReference>